<dbReference type="PANTHER" id="PTHR44943:SF4">
    <property type="entry name" value="TPR REPEAT-CONTAINING PROTEIN MJ0798"/>
    <property type="match status" value="1"/>
</dbReference>
<feature type="repeat" description="TPR" evidence="3">
    <location>
        <begin position="137"/>
        <end position="170"/>
    </location>
</feature>
<keyword evidence="2 3" id="KW-0802">TPR repeat</keyword>
<dbReference type="InterPro" id="IPR011990">
    <property type="entry name" value="TPR-like_helical_dom_sf"/>
</dbReference>
<organism evidence="5 6">
    <name type="scientific">Mucilaginibacter corticis</name>
    <dbReference type="NCBI Taxonomy" id="2597670"/>
    <lineage>
        <taxon>Bacteria</taxon>
        <taxon>Pseudomonadati</taxon>
        <taxon>Bacteroidota</taxon>
        <taxon>Sphingobacteriia</taxon>
        <taxon>Sphingobacteriales</taxon>
        <taxon>Sphingobacteriaceae</taxon>
        <taxon>Mucilaginibacter</taxon>
    </lineage>
</organism>
<dbReference type="SUPFAM" id="SSF48452">
    <property type="entry name" value="TPR-like"/>
    <property type="match status" value="1"/>
</dbReference>
<evidence type="ECO:0000256" key="1">
    <source>
        <dbReference type="ARBA" id="ARBA00022737"/>
    </source>
</evidence>
<dbReference type="Gene3D" id="1.25.40.10">
    <property type="entry name" value="Tetratricopeptide repeat domain"/>
    <property type="match status" value="1"/>
</dbReference>
<dbReference type="PANTHER" id="PTHR44943">
    <property type="entry name" value="CELLULOSE SYNTHASE OPERON PROTEIN C"/>
    <property type="match status" value="1"/>
</dbReference>
<dbReference type="InterPro" id="IPR019734">
    <property type="entry name" value="TPR_rpt"/>
</dbReference>
<comment type="caution">
    <text evidence="5">The sequence shown here is derived from an EMBL/GenBank/DDBJ whole genome shotgun (WGS) entry which is preliminary data.</text>
</comment>
<dbReference type="EMBL" id="VLPK01000001">
    <property type="protein sequence ID" value="TSJ43802.1"/>
    <property type="molecule type" value="Genomic_DNA"/>
</dbReference>
<dbReference type="PROSITE" id="PS50005">
    <property type="entry name" value="TPR"/>
    <property type="match status" value="3"/>
</dbReference>
<dbReference type="RefSeq" id="WP_144247368.1">
    <property type="nucleotide sequence ID" value="NZ_VLPK01000001.1"/>
</dbReference>
<dbReference type="OrthoDB" id="793001at2"/>
<dbReference type="AlphaFoldDB" id="A0A556MVB9"/>
<name>A0A556MVB9_9SPHI</name>
<keyword evidence="1" id="KW-0677">Repeat</keyword>
<evidence type="ECO:0000313" key="5">
    <source>
        <dbReference type="EMBL" id="TSJ43802.1"/>
    </source>
</evidence>
<evidence type="ECO:0000256" key="4">
    <source>
        <dbReference type="SAM" id="SignalP"/>
    </source>
</evidence>
<dbReference type="Pfam" id="PF07719">
    <property type="entry name" value="TPR_2"/>
    <property type="match status" value="1"/>
</dbReference>
<gene>
    <name evidence="5" type="ORF">FO440_06330</name>
</gene>
<dbReference type="InterPro" id="IPR051685">
    <property type="entry name" value="Ycf3/AcsC/BcsC/TPR_MFPF"/>
</dbReference>
<proteinExistence type="predicted"/>
<dbReference type="Pfam" id="PF13431">
    <property type="entry name" value="TPR_17"/>
    <property type="match status" value="1"/>
</dbReference>
<keyword evidence="6" id="KW-1185">Reference proteome</keyword>
<sequence length="348" mass="38576">MFNNPMRAKKIIIGVALLFCAISAFAQEKKVSPDTLMKQGTTLHNQGKYAEAIEKYAEVLKADPENGFANYETAFSLCALKKQQDAMPFVEKAIKSDNDNLKVAALCLLASIYDADHQTVKAVDTYEKGIKINPNYPQIYFNLSLTYLRNNQYDLAEKNSIEAIKHNPKHVGSLSVYALATYRQNKKVNALMAFCSVIALNSTSSAGASAFSNIQNIFNGGTINQDGKTTIAISPDDTQETSTLNIGLSMITIAAKTKNLQGADLLTDELTTLFKLAGELAEKKTEKTFFDNFFVDYYYKLAQTEYMPAFARLMAINTDREGTAKWGKENMTQLTGMANWLANTPRSF</sequence>
<keyword evidence="4" id="KW-0732">Signal</keyword>
<dbReference type="SMART" id="SM00028">
    <property type="entry name" value="TPR"/>
    <property type="match status" value="4"/>
</dbReference>
<feature type="repeat" description="TPR" evidence="3">
    <location>
        <begin position="103"/>
        <end position="136"/>
    </location>
</feature>
<protein>
    <submittedName>
        <fullName evidence="5">Tetratricopeptide repeat protein</fullName>
    </submittedName>
</protein>
<feature type="repeat" description="TPR" evidence="3">
    <location>
        <begin position="33"/>
        <end position="66"/>
    </location>
</feature>
<evidence type="ECO:0000256" key="2">
    <source>
        <dbReference type="ARBA" id="ARBA00022803"/>
    </source>
</evidence>
<dbReference type="InterPro" id="IPR013105">
    <property type="entry name" value="TPR_2"/>
</dbReference>
<reference evidence="5 6" key="1">
    <citation type="submission" date="2019-07" db="EMBL/GenBank/DDBJ databases">
        <authorList>
            <person name="Huq M.A."/>
        </authorList>
    </citation>
    <scope>NUCLEOTIDE SEQUENCE [LARGE SCALE GENOMIC DNA]</scope>
    <source>
        <strain evidence="5 6">MAH-19</strain>
    </source>
</reference>
<accession>A0A556MVB9</accession>
<feature type="signal peptide" evidence="4">
    <location>
        <begin position="1"/>
        <end position="26"/>
    </location>
</feature>
<evidence type="ECO:0000313" key="6">
    <source>
        <dbReference type="Proteomes" id="UP000318733"/>
    </source>
</evidence>
<evidence type="ECO:0000256" key="3">
    <source>
        <dbReference type="PROSITE-ProRule" id="PRU00339"/>
    </source>
</evidence>
<dbReference type="Proteomes" id="UP000318733">
    <property type="component" value="Unassembled WGS sequence"/>
</dbReference>
<feature type="chain" id="PRO_5022010456" evidence="4">
    <location>
        <begin position="27"/>
        <end position="348"/>
    </location>
</feature>